<accession>A0A0M0KEH7</accession>
<feature type="signal peptide" evidence="13">
    <location>
        <begin position="1"/>
        <end position="25"/>
    </location>
</feature>
<dbReference type="Gene3D" id="3.40.50.200">
    <property type="entry name" value="Peptidase S8/S53 domain"/>
    <property type="match status" value="1"/>
</dbReference>
<dbReference type="GO" id="GO:0005576">
    <property type="term" value="C:extracellular region"/>
    <property type="evidence" value="ECO:0007669"/>
    <property type="project" value="UniProtKB-SubCell"/>
</dbReference>
<evidence type="ECO:0000256" key="3">
    <source>
        <dbReference type="ARBA" id="ARBA00011073"/>
    </source>
</evidence>
<feature type="domain" description="SLH" evidence="14">
    <location>
        <begin position="528"/>
        <end position="591"/>
    </location>
</feature>
<dbReference type="PROSITE" id="PS00137">
    <property type="entry name" value="SUBTILASE_HIS"/>
    <property type="match status" value="1"/>
</dbReference>
<evidence type="ECO:0000256" key="6">
    <source>
        <dbReference type="ARBA" id="ARBA00022723"/>
    </source>
</evidence>
<keyword evidence="6" id="KW-0479">Metal-binding</keyword>
<keyword evidence="5 11" id="KW-0645">Protease</keyword>
<dbReference type="GO" id="GO:0004252">
    <property type="term" value="F:serine-type endopeptidase activity"/>
    <property type="evidence" value="ECO:0007669"/>
    <property type="project" value="UniProtKB-UniRule"/>
</dbReference>
<keyword evidence="4" id="KW-0964">Secreted</keyword>
<dbReference type="InterPro" id="IPR000209">
    <property type="entry name" value="Peptidase_S8/S53_dom"/>
</dbReference>
<dbReference type="InterPro" id="IPR013783">
    <property type="entry name" value="Ig-like_fold"/>
</dbReference>
<feature type="domain" description="SLH" evidence="14">
    <location>
        <begin position="592"/>
        <end position="644"/>
    </location>
</feature>
<dbReference type="Pfam" id="PF00395">
    <property type="entry name" value="SLH"/>
    <property type="match status" value="2"/>
</dbReference>
<evidence type="ECO:0000313" key="16">
    <source>
        <dbReference type="Proteomes" id="UP000037558"/>
    </source>
</evidence>
<dbReference type="PATRIC" id="fig|284581.3.peg.3357"/>
<dbReference type="InterPro" id="IPR036852">
    <property type="entry name" value="Peptidase_S8/S53_dom_sf"/>
</dbReference>
<comment type="subcellular location">
    <subcellularLocation>
        <location evidence="2">Secreted</location>
    </subcellularLocation>
</comment>
<feature type="active site" description="Charge relay system" evidence="11">
    <location>
        <position position="334"/>
    </location>
</feature>
<dbReference type="InterPro" id="IPR023827">
    <property type="entry name" value="Peptidase_S8_Asp-AS"/>
</dbReference>
<evidence type="ECO:0000256" key="10">
    <source>
        <dbReference type="ARBA" id="ARBA00022837"/>
    </source>
</evidence>
<dbReference type="PRINTS" id="PR00723">
    <property type="entry name" value="SUBTILISIN"/>
</dbReference>
<dbReference type="InterPro" id="IPR023828">
    <property type="entry name" value="Peptidase_S8_Ser-AS"/>
</dbReference>
<dbReference type="Pfam" id="PF00082">
    <property type="entry name" value="Peptidase_S8"/>
    <property type="match status" value="1"/>
</dbReference>
<comment type="caution">
    <text evidence="15">The sequence shown here is derived from an EMBL/GenBank/DDBJ whole genome shotgun (WGS) entry which is preliminary data.</text>
</comment>
<dbReference type="STRING" id="284581.AMD01_22520"/>
<feature type="active site" description="Charge relay system" evidence="11">
    <location>
        <position position="168"/>
    </location>
</feature>
<dbReference type="AlphaFoldDB" id="A0A0M0KEH7"/>
<evidence type="ECO:0000256" key="5">
    <source>
        <dbReference type="ARBA" id="ARBA00022670"/>
    </source>
</evidence>
<dbReference type="PROSITE" id="PS00136">
    <property type="entry name" value="SUBTILASE_ASP"/>
    <property type="match status" value="1"/>
</dbReference>
<comment type="similarity">
    <text evidence="3 11 12">Belongs to the peptidase S8 family.</text>
</comment>
<evidence type="ECO:0000256" key="7">
    <source>
        <dbReference type="ARBA" id="ARBA00022729"/>
    </source>
</evidence>
<keyword evidence="7 13" id="KW-0732">Signal</keyword>
<dbReference type="RefSeq" id="WP_053403686.1">
    <property type="nucleotide sequence ID" value="NZ_JAUKEN010000003.1"/>
</dbReference>
<keyword evidence="16" id="KW-1185">Reference proteome</keyword>
<dbReference type="InterPro" id="IPR050131">
    <property type="entry name" value="Peptidase_S8_subtilisin-like"/>
</dbReference>
<evidence type="ECO:0000256" key="11">
    <source>
        <dbReference type="PROSITE-ProRule" id="PRU01240"/>
    </source>
</evidence>
<evidence type="ECO:0000256" key="1">
    <source>
        <dbReference type="ARBA" id="ARBA00001913"/>
    </source>
</evidence>
<reference evidence="16" key="1">
    <citation type="submission" date="2015-08" db="EMBL/GenBank/DDBJ databases">
        <title>Fjat-14210 dsm16467.</title>
        <authorList>
            <person name="Liu B."/>
            <person name="Wang J."/>
            <person name="Zhu Y."/>
            <person name="Liu G."/>
            <person name="Chen Q."/>
            <person name="Chen Z."/>
            <person name="Lan J."/>
            <person name="Che J."/>
            <person name="Ge C."/>
            <person name="Shi H."/>
            <person name="Pan Z."/>
            <person name="Liu X."/>
        </authorList>
    </citation>
    <scope>NUCLEOTIDE SEQUENCE [LARGE SCALE GENOMIC DNA]</scope>
    <source>
        <strain evidence="16">DSM 16467</strain>
    </source>
</reference>
<evidence type="ECO:0000256" key="13">
    <source>
        <dbReference type="SAM" id="SignalP"/>
    </source>
</evidence>
<dbReference type="PROSITE" id="PS51892">
    <property type="entry name" value="SUBTILASE"/>
    <property type="match status" value="1"/>
</dbReference>
<feature type="chain" id="PRO_5005602594" description="SLH domain-containing protein" evidence="13">
    <location>
        <begin position="26"/>
        <end position="644"/>
    </location>
</feature>
<sequence length="644" mass="68947">MKKMTTIVALSFTLLVSPFSFTSSSADTVKERVLVSFKGDIDQKLLNQVGAEDVHNFDELHVSSINVPSNLVPVLQADSNVSEVTEEKTYETQGYSTAPQQVLWSNKAVQAPTAKSLGYTGKGVKIAIIDTGIDRNHPDLKVAGGACFNEDAYGTRYCPNGYQDDEGHGTHVAGIIAAQNNSVGIVGVAPNAAIYAVKSLNSEGEGTTTSILAGINWAIQNKMDVINLSLTADEDDSMLHKAVDKAYNNGILVVAAAGNTGKASGQGDTVQFPARYSSVIAVSSVNSQFKRVPSSSNGDKVEVTAPGDDIYSTVPLSVDWDGKRDGYTWMTGTSMAAPFVVGVLALYKEKYPTKTGAELRDMLDSTAFDLGAKGKDQYFGYGLAMFKNSQSVSTPSAAVSTGKAAFTLPALPSGASYNIYRDGQLLKSNVTNPSIEDYGVKGTYSYEAAVVTGGLERDWTSTISAMITEPSYLDVQKQDRFASSIGYLSHDHIVSGFQDGRFGVQLYLKRSEAVVMAARAIGLNGTPRATKFSDVAKTSFGSGYIQSAAEKGIISGFGDGTFQPQQLVTRAEMAILLARAYDLKYMTTSSYKDVSSSMAAASSIKKLAYYHITEGYPDRTFRPYNQIIRGDFAIFLANAEKLGK</sequence>
<protein>
    <recommendedName>
        <fullName evidence="14">SLH domain-containing protein</fullName>
    </recommendedName>
</protein>
<proteinExistence type="inferred from homology"/>
<dbReference type="InterPro" id="IPR022398">
    <property type="entry name" value="Peptidase_S8_His-AS"/>
</dbReference>
<organism evidence="15 16">
    <name type="scientific">Priestia koreensis</name>
    <dbReference type="NCBI Taxonomy" id="284581"/>
    <lineage>
        <taxon>Bacteria</taxon>
        <taxon>Bacillati</taxon>
        <taxon>Bacillota</taxon>
        <taxon>Bacilli</taxon>
        <taxon>Bacillales</taxon>
        <taxon>Bacillaceae</taxon>
        <taxon>Priestia</taxon>
    </lineage>
</organism>
<dbReference type="PANTHER" id="PTHR43806">
    <property type="entry name" value="PEPTIDASE S8"/>
    <property type="match status" value="1"/>
</dbReference>
<comment type="cofactor">
    <cofactor evidence="1">
        <name>Ca(2+)</name>
        <dbReference type="ChEBI" id="CHEBI:29108"/>
    </cofactor>
</comment>
<dbReference type="GO" id="GO:0046872">
    <property type="term" value="F:metal ion binding"/>
    <property type="evidence" value="ECO:0007669"/>
    <property type="project" value="UniProtKB-KW"/>
</dbReference>
<evidence type="ECO:0000313" key="15">
    <source>
        <dbReference type="EMBL" id="KOO37250.1"/>
    </source>
</evidence>
<evidence type="ECO:0000256" key="2">
    <source>
        <dbReference type="ARBA" id="ARBA00004613"/>
    </source>
</evidence>
<name>A0A0M0KEH7_9BACI</name>
<dbReference type="Proteomes" id="UP000037558">
    <property type="component" value="Unassembled WGS sequence"/>
</dbReference>
<keyword evidence="10" id="KW-0106">Calcium</keyword>
<dbReference type="InterPro" id="IPR034202">
    <property type="entry name" value="Subtilisin_Carlsberg-like"/>
</dbReference>
<dbReference type="PANTHER" id="PTHR43806:SF11">
    <property type="entry name" value="CEREVISIN-RELATED"/>
    <property type="match status" value="1"/>
</dbReference>
<evidence type="ECO:0000256" key="12">
    <source>
        <dbReference type="RuleBase" id="RU003355"/>
    </source>
</evidence>
<keyword evidence="8 11" id="KW-0378">Hydrolase</keyword>
<feature type="active site" description="Charge relay system" evidence="11">
    <location>
        <position position="130"/>
    </location>
</feature>
<dbReference type="InterPro" id="IPR015500">
    <property type="entry name" value="Peptidase_S8_subtilisin-rel"/>
</dbReference>
<dbReference type="InterPro" id="IPR001119">
    <property type="entry name" value="SLH_dom"/>
</dbReference>
<dbReference type="PROSITE" id="PS51272">
    <property type="entry name" value="SLH"/>
    <property type="match status" value="3"/>
</dbReference>
<evidence type="ECO:0000256" key="8">
    <source>
        <dbReference type="ARBA" id="ARBA00022801"/>
    </source>
</evidence>
<evidence type="ECO:0000256" key="4">
    <source>
        <dbReference type="ARBA" id="ARBA00022525"/>
    </source>
</evidence>
<dbReference type="Gene3D" id="2.60.40.10">
    <property type="entry name" value="Immunoglobulins"/>
    <property type="match status" value="1"/>
</dbReference>
<dbReference type="SUPFAM" id="SSF52743">
    <property type="entry name" value="Subtilisin-like"/>
    <property type="match status" value="1"/>
</dbReference>
<dbReference type="CDD" id="cd07477">
    <property type="entry name" value="Peptidases_S8_Subtilisin_subset"/>
    <property type="match status" value="1"/>
</dbReference>
<feature type="domain" description="SLH" evidence="14">
    <location>
        <begin position="468"/>
        <end position="527"/>
    </location>
</feature>
<dbReference type="EMBL" id="LILC01000037">
    <property type="protein sequence ID" value="KOO37250.1"/>
    <property type="molecule type" value="Genomic_DNA"/>
</dbReference>
<gene>
    <name evidence="15" type="ORF">AMD01_22520</name>
</gene>
<evidence type="ECO:0000259" key="14">
    <source>
        <dbReference type="PROSITE" id="PS51272"/>
    </source>
</evidence>
<dbReference type="GO" id="GO:0006508">
    <property type="term" value="P:proteolysis"/>
    <property type="evidence" value="ECO:0007669"/>
    <property type="project" value="UniProtKB-KW"/>
</dbReference>
<evidence type="ECO:0000256" key="9">
    <source>
        <dbReference type="ARBA" id="ARBA00022825"/>
    </source>
</evidence>
<dbReference type="PROSITE" id="PS00138">
    <property type="entry name" value="SUBTILASE_SER"/>
    <property type="match status" value="1"/>
</dbReference>
<keyword evidence="9 11" id="KW-0720">Serine protease</keyword>